<dbReference type="SUPFAM" id="SSF53092">
    <property type="entry name" value="Creatinase/prolidase N-terminal domain"/>
    <property type="match status" value="1"/>
</dbReference>
<dbReference type="EMBL" id="BLAE01000016">
    <property type="protein sequence ID" value="GES09651.1"/>
    <property type="molecule type" value="Genomic_DNA"/>
</dbReference>
<dbReference type="OrthoDB" id="9803194at2"/>
<reference evidence="2 3" key="1">
    <citation type="submission" date="2019-10" db="EMBL/GenBank/DDBJ databases">
        <title>Whole genome shotgun sequence of Acrocarpospora macrocephala NBRC 16266.</title>
        <authorList>
            <person name="Ichikawa N."/>
            <person name="Kimura A."/>
            <person name="Kitahashi Y."/>
            <person name="Komaki H."/>
            <person name="Oguchi A."/>
        </authorList>
    </citation>
    <scope>NUCLEOTIDE SEQUENCE [LARGE SCALE GENOMIC DNA]</scope>
    <source>
        <strain evidence="2 3">NBRC 16266</strain>
    </source>
</reference>
<gene>
    <name evidence="2" type="ORF">Amac_032470</name>
</gene>
<dbReference type="PANTHER" id="PTHR46112:SF2">
    <property type="entry name" value="XAA-PRO AMINOPEPTIDASE P-RELATED"/>
    <property type="match status" value="1"/>
</dbReference>
<dbReference type="InterPro" id="IPR029149">
    <property type="entry name" value="Creatin/AminoP/Spt16_N"/>
</dbReference>
<dbReference type="RefSeq" id="WP_155355168.1">
    <property type="nucleotide sequence ID" value="NZ_BAAAHL010000040.1"/>
</dbReference>
<dbReference type="SUPFAM" id="SSF55920">
    <property type="entry name" value="Creatinase/aminopeptidase"/>
    <property type="match status" value="1"/>
</dbReference>
<evidence type="ECO:0000313" key="2">
    <source>
        <dbReference type="EMBL" id="GES09651.1"/>
    </source>
</evidence>
<sequence>MSSESRRFPPTRRAIPAEAQATRELLKYVPQMPLEERDRRWDRLRKRMIMADVEALVFLGNDIYWGMGMANIKYVFQVDSQIGADGLFCLDGEPVVWNTLPHMNRPTSHYLSLQEWITDIRDRGGMGAIAEELRARGLDRARIGLVSFSSSVQTTPTLLHRDMVELERVLPNVTWVEANHLLQEMRVVKSEAEIDMLRAASKISRLTVDAMIATARPGVPDAAVYAEMIRTQIANGADPNIFNLFSAGPLEHDPNELWHLLHGCDQPLTPSMRPLQDGDLIVAEWHTKYAGYRCHTEYTVFVGKRAPDQLLRLWDIAGECLEASKSALTAGRTIREALQILREPARKADVDWVELGFHAMGLASPEFPTVVYEDGWGTKSLNGHNIGDLVLEEGMTFGNNIDLHDSKWKPDVGVMLSDFMVVRPDQAECLVGTPRELAQTG</sequence>
<evidence type="ECO:0000313" key="3">
    <source>
        <dbReference type="Proteomes" id="UP000331127"/>
    </source>
</evidence>
<evidence type="ECO:0000259" key="1">
    <source>
        <dbReference type="Pfam" id="PF00557"/>
    </source>
</evidence>
<protein>
    <recommendedName>
        <fullName evidence="1">Peptidase M24 domain-containing protein</fullName>
    </recommendedName>
</protein>
<dbReference type="InterPro" id="IPR000994">
    <property type="entry name" value="Pept_M24"/>
</dbReference>
<dbReference type="InterPro" id="IPR036005">
    <property type="entry name" value="Creatinase/aminopeptidase-like"/>
</dbReference>
<dbReference type="Pfam" id="PF00557">
    <property type="entry name" value="Peptidase_M24"/>
    <property type="match status" value="1"/>
</dbReference>
<dbReference type="PANTHER" id="PTHR46112">
    <property type="entry name" value="AMINOPEPTIDASE"/>
    <property type="match status" value="1"/>
</dbReference>
<dbReference type="AlphaFoldDB" id="A0A5M3WQT5"/>
<organism evidence="2 3">
    <name type="scientific">Acrocarpospora macrocephala</name>
    <dbReference type="NCBI Taxonomy" id="150177"/>
    <lineage>
        <taxon>Bacteria</taxon>
        <taxon>Bacillati</taxon>
        <taxon>Actinomycetota</taxon>
        <taxon>Actinomycetes</taxon>
        <taxon>Streptosporangiales</taxon>
        <taxon>Streptosporangiaceae</taxon>
        <taxon>Acrocarpospora</taxon>
    </lineage>
</organism>
<dbReference type="Gene3D" id="3.40.350.10">
    <property type="entry name" value="Creatinase/prolidase N-terminal domain"/>
    <property type="match status" value="1"/>
</dbReference>
<proteinExistence type="predicted"/>
<dbReference type="Proteomes" id="UP000331127">
    <property type="component" value="Unassembled WGS sequence"/>
</dbReference>
<keyword evidence="3" id="KW-1185">Reference proteome</keyword>
<feature type="domain" description="Peptidase M24" evidence="1">
    <location>
        <begin position="196"/>
        <end position="423"/>
    </location>
</feature>
<dbReference type="InterPro" id="IPR050659">
    <property type="entry name" value="Peptidase_M24B"/>
</dbReference>
<dbReference type="Gene3D" id="3.90.230.10">
    <property type="entry name" value="Creatinase/methionine aminopeptidase superfamily"/>
    <property type="match status" value="1"/>
</dbReference>
<name>A0A5M3WQT5_9ACTN</name>
<accession>A0A5M3WQT5</accession>
<comment type="caution">
    <text evidence="2">The sequence shown here is derived from an EMBL/GenBank/DDBJ whole genome shotgun (WGS) entry which is preliminary data.</text>
</comment>
<dbReference type="CDD" id="cd01066">
    <property type="entry name" value="APP_MetAP"/>
    <property type="match status" value="1"/>
</dbReference>